<keyword evidence="2" id="KW-0012">Acyltransferase</keyword>
<dbReference type="InterPro" id="IPR000182">
    <property type="entry name" value="GNAT_dom"/>
</dbReference>
<keyword evidence="1 4" id="KW-0808">Transferase</keyword>
<evidence type="ECO:0000259" key="3">
    <source>
        <dbReference type="PROSITE" id="PS51186"/>
    </source>
</evidence>
<dbReference type="SUPFAM" id="SSF55729">
    <property type="entry name" value="Acyl-CoA N-acyltransferases (Nat)"/>
    <property type="match status" value="1"/>
</dbReference>
<comment type="caution">
    <text evidence="4">The sequence shown here is derived from an EMBL/GenBank/DDBJ whole genome shotgun (WGS) entry which is preliminary data.</text>
</comment>
<dbReference type="Gene3D" id="3.40.630.30">
    <property type="match status" value="1"/>
</dbReference>
<dbReference type="PANTHER" id="PTHR43877:SF1">
    <property type="entry name" value="ACETYLTRANSFERASE"/>
    <property type="match status" value="1"/>
</dbReference>
<name>A0A838XNR2_9HYPH</name>
<evidence type="ECO:0000313" key="4">
    <source>
        <dbReference type="EMBL" id="MBA4610368.1"/>
    </source>
</evidence>
<sequence>MTPATLHALFMLRVSVFVVEQACAYQEIDAADAIAEHLVLRAADEEQGGAIAGCLRLLPPEGDGPDTPVRIGRIVVAPAWRGARLGDRLMLEAIDRAGQRYPGHPLMLSAQAHLQRFYARHGFLPVSPVYDEDGIAHVDMRRAAA</sequence>
<keyword evidence="5" id="KW-1185">Reference proteome</keyword>
<dbReference type="CDD" id="cd04301">
    <property type="entry name" value="NAT_SF"/>
    <property type="match status" value="1"/>
</dbReference>
<reference evidence="4 5" key="1">
    <citation type="submission" date="2020-07" db="EMBL/GenBank/DDBJ databases">
        <authorList>
            <person name="Li M."/>
        </authorList>
    </citation>
    <scope>NUCLEOTIDE SEQUENCE [LARGE SCALE GENOMIC DNA]</scope>
    <source>
        <strain evidence="4 5">DSM 23284</strain>
    </source>
</reference>
<dbReference type="PANTHER" id="PTHR43877">
    <property type="entry name" value="AMINOALKYLPHOSPHONATE N-ACETYLTRANSFERASE-RELATED-RELATED"/>
    <property type="match status" value="1"/>
</dbReference>
<dbReference type="AlphaFoldDB" id="A0A838XNR2"/>
<dbReference type="InterPro" id="IPR016181">
    <property type="entry name" value="Acyl_CoA_acyltransferase"/>
</dbReference>
<gene>
    <name evidence="4" type="ORF">H1W37_01785</name>
</gene>
<organism evidence="4 5">
    <name type="scientific">Stappia taiwanensis</name>
    <dbReference type="NCBI Taxonomy" id="992267"/>
    <lineage>
        <taxon>Bacteria</taxon>
        <taxon>Pseudomonadati</taxon>
        <taxon>Pseudomonadota</taxon>
        <taxon>Alphaproteobacteria</taxon>
        <taxon>Hyphomicrobiales</taxon>
        <taxon>Stappiaceae</taxon>
        <taxon>Stappia</taxon>
    </lineage>
</organism>
<evidence type="ECO:0000256" key="2">
    <source>
        <dbReference type="ARBA" id="ARBA00023315"/>
    </source>
</evidence>
<dbReference type="PROSITE" id="PS51186">
    <property type="entry name" value="GNAT"/>
    <property type="match status" value="1"/>
</dbReference>
<dbReference type="RefSeq" id="WP_181758930.1">
    <property type="nucleotide sequence ID" value="NZ_BMCR01000002.1"/>
</dbReference>
<dbReference type="EMBL" id="JACEON010000002">
    <property type="protein sequence ID" value="MBA4610368.1"/>
    <property type="molecule type" value="Genomic_DNA"/>
</dbReference>
<protein>
    <submittedName>
        <fullName evidence="4">GNAT family N-acetyltransferase</fullName>
    </submittedName>
</protein>
<evidence type="ECO:0000256" key="1">
    <source>
        <dbReference type="ARBA" id="ARBA00022679"/>
    </source>
</evidence>
<accession>A0A838XNR2</accession>
<proteinExistence type="predicted"/>
<dbReference type="GO" id="GO:0016747">
    <property type="term" value="F:acyltransferase activity, transferring groups other than amino-acyl groups"/>
    <property type="evidence" value="ECO:0007669"/>
    <property type="project" value="InterPro"/>
</dbReference>
<reference evidence="4 5" key="2">
    <citation type="submission" date="2020-08" db="EMBL/GenBank/DDBJ databases">
        <title>Stappia taiwanensis sp. nov., isolated from a coastal thermal spring.</title>
        <authorList>
            <person name="Kampfer P."/>
        </authorList>
    </citation>
    <scope>NUCLEOTIDE SEQUENCE [LARGE SCALE GENOMIC DNA]</scope>
    <source>
        <strain evidence="4 5">DSM 23284</strain>
    </source>
</reference>
<evidence type="ECO:0000313" key="5">
    <source>
        <dbReference type="Proteomes" id="UP000559404"/>
    </source>
</evidence>
<dbReference type="Pfam" id="PF13673">
    <property type="entry name" value="Acetyltransf_10"/>
    <property type="match status" value="1"/>
</dbReference>
<dbReference type="InterPro" id="IPR050832">
    <property type="entry name" value="Bact_Acetyltransf"/>
</dbReference>
<feature type="domain" description="N-acetyltransferase" evidence="3">
    <location>
        <begin position="1"/>
        <end position="145"/>
    </location>
</feature>
<dbReference type="Proteomes" id="UP000559404">
    <property type="component" value="Unassembled WGS sequence"/>
</dbReference>